<name>A0A0N5A2B2_PARTI</name>
<keyword evidence="1" id="KW-0812">Transmembrane</keyword>
<feature type="transmembrane region" description="Helical" evidence="1">
    <location>
        <begin position="187"/>
        <end position="206"/>
    </location>
</feature>
<sequence>MFLVSFVIQPDIEVSIKDRNNAVQLLNKINYNMLLETMYLSQQLILPITFHYIFSKFHELKQMLPNFARNDIDLALTTITPAILIFFISKFFINLHTAVGQLVSFISLLYYSCIFSISTNIGKIARKKISRIFFEKRSGIKVVELEYALSYKRFAMPFLLSTFIHSLCTLKSLILSTFFNIDEEKVHLIQNIAVLITNIITISSIFKNFQ</sequence>
<feature type="transmembrane region" description="Helical" evidence="1">
    <location>
        <begin position="158"/>
        <end position="181"/>
    </location>
</feature>
<proteinExistence type="predicted"/>
<feature type="transmembrane region" description="Helical" evidence="1">
    <location>
        <begin position="99"/>
        <end position="121"/>
    </location>
</feature>
<accession>A0A0N5A2B2</accession>
<evidence type="ECO:0000256" key="1">
    <source>
        <dbReference type="SAM" id="Phobius"/>
    </source>
</evidence>
<protein>
    <submittedName>
        <fullName evidence="3">Golgi apparatus membrane protein TVP23 homolog</fullName>
    </submittedName>
</protein>
<reference evidence="3" key="1">
    <citation type="submission" date="2017-02" db="UniProtKB">
        <authorList>
            <consortium name="WormBaseParasite"/>
        </authorList>
    </citation>
    <scope>IDENTIFICATION</scope>
</reference>
<keyword evidence="2" id="KW-1185">Reference proteome</keyword>
<evidence type="ECO:0000313" key="3">
    <source>
        <dbReference type="WBParaSite" id="PTRK_0001575950.1"/>
    </source>
</evidence>
<dbReference type="AlphaFoldDB" id="A0A0N5A2B2"/>
<keyword evidence="1" id="KW-0472">Membrane</keyword>
<evidence type="ECO:0000313" key="2">
    <source>
        <dbReference type="Proteomes" id="UP000038045"/>
    </source>
</evidence>
<keyword evidence="1" id="KW-1133">Transmembrane helix</keyword>
<dbReference type="WBParaSite" id="PTRK_0001575950.1">
    <property type="protein sequence ID" value="PTRK_0001575950.1"/>
    <property type="gene ID" value="PTRK_0001575950"/>
</dbReference>
<organism evidence="2 3">
    <name type="scientific">Parastrongyloides trichosuri</name>
    <name type="common">Possum-specific nematode worm</name>
    <dbReference type="NCBI Taxonomy" id="131310"/>
    <lineage>
        <taxon>Eukaryota</taxon>
        <taxon>Metazoa</taxon>
        <taxon>Ecdysozoa</taxon>
        <taxon>Nematoda</taxon>
        <taxon>Chromadorea</taxon>
        <taxon>Rhabditida</taxon>
        <taxon>Tylenchina</taxon>
        <taxon>Panagrolaimomorpha</taxon>
        <taxon>Strongyloidoidea</taxon>
        <taxon>Strongyloididae</taxon>
        <taxon>Parastrongyloides</taxon>
    </lineage>
</organism>
<feature type="transmembrane region" description="Helical" evidence="1">
    <location>
        <begin position="37"/>
        <end position="54"/>
    </location>
</feature>
<dbReference type="Proteomes" id="UP000038045">
    <property type="component" value="Unplaced"/>
</dbReference>
<feature type="transmembrane region" description="Helical" evidence="1">
    <location>
        <begin position="74"/>
        <end position="93"/>
    </location>
</feature>